<name>A0A1I3V794_9RHOB</name>
<organism evidence="4 5">
    <name type="scientific">Celeribacter halophilus</name>
    <dbReference type="NCBI Taxonomy" id="576117"/>
    <lineage>
        <taxon>Bacteria</taxon>
        <taxon>Pseudomonadati</taxon>
        <taxon>Pseudomonadota</taxon>
        <taxon>Alphaproteobacteria</taxon>
        <taxon>Rhodobacterales</taxon>
        <taxon>Roseobacteraceae</taxon>
        <taxon>Celeribacter</taxon>
    </lineage>
</organism>
<dbReference type="InterPro" id="IPR013762">
    <property type="entry name" value="Integrase-like_cat_sf"/>
</dbReference>
<feature type="domain" description="Tyr recombinase" evidence="3">
    <location>
        <begin position="185"/>
        <end position="404"/>
    </location>
</feature>
<evidence type="ECO:0000256" key="1">
    <source>
        <dbReference type="ARBA" id="ARBA00022908"/>
    </source>
</evidence>
<dbReference type="Pfam" id="PF00589">
    <property type="entry name" value="Phage_integrase"/>
    <property type="match status" value="1"/>
</dbReference>
<dbReference type="STRING" id="576117.SAMN04488138_1143"/>
<accession>A0A1I3V794</accession>
<evidence type="ECO:0000313" key="4">
    <source>
        <dbReference type="EMBL" id="SFJ91308.1"/>
    </source>
</evidence>
<keyword evidence="5" id="KW-1185">Reference proteome</keyword>
<dbReference type="CDD" id="cd00397">
    <property type="entry name" value="DNA_BRE_C"/>
    <property type="match status" value="1"/>
</dbReference>
<dbReference type="GO" id="GO:0015074">
    <property type="term" value="P:DNA integration"/>
    <property type="evidence" value="ECO:0007669"/>
    <property type="project" value="UniProtKB-KW"/>
</dbReference>
<dbReference type="InterPro" id="IPR002104">
    <property type="entry name" value="Integrase_catalytic"/>
</dbReference>
<evidence type="ECO:0000256" key="2">
    <source>
        <dbReference type="ARBA" id="ARBA00023172"/>
    </source>
</evidence>
<keyword evidence="1" id="KW-0229">DNA integration</keyword>
<dbReference type="GO" id="GO:0006310">
    <property type="term" value="P:DNA recombination"/>
    <property type="evidence" value="ECO:0007669"/>
    <property type="project" value="UniProtKB-KW"/>
</dbReference>
<dbReference type="EMBL" id="FORY01000014">
    <property type="protein sequence ID" value="SFJ91308.1"/>
    <property type="molecule type" value="Genomic_DNA"/>
</dbReference>
<dbReference type="OrthoDB" id="7876487at2"/>
<gene>
    <name evidence="4" type="ORF">SAMN04488138_1143</name>
</gene>
<reference evidence="4 5" key="1">
    <citation type="submission" date="2016-10" db="EMBL/GenBank/DDBJ databases">
        <authorList>
            <person name="de Groot N.N."/>
        </authorList>
    </citation>
    <scope>NUCLEOTIDE SEQUENCE [LARGE SCALE GENOMIC DNA]</scope>
    <source>
        <strain evidence="4 5">CGMCC 1.8891</strain>
    </source>
</reference>
<dbReference type="RefSeq" id="WP_139222508.1">
    <property type="nucleotide sequence ID" value="NZ_FORY01000014.1"/>
</dbReference>
<evidence type="ECO:0000259" key="3">
    <source>
        <dbReference type="PROSITE" id="PS51898"/>
    </source>
</evidence>
<evidence type="ECO:0000313" key="5">
    <source>
        <dbReference type="Proteomes" id="UP000183299"/>
    </source>
</evidence>
<dbReference type="GeneID" id="98666220"/>
<dbReference type="InterPro" id="IPR011010">
    <property type="entry name" value="DNA_brk_join_enz"/>
</dbReference>
<dbReference type="PANTHER" id="PTHR30349:SF88">
    <property type="entry name" value="BLL1584 PROTEIN"/>
    <property type="match status" value="1"/>
</dbReference>
<dbReference type="PANTHER" id="PTHR30349">
    <property type="entry name" value="PHAGE INTEGRASE-RELATED"/>
    <property type="match status" value="1"/>
</dbReference>
<sequence length="409" mass="46143">MPIALYRYFHHVRIHVRPNGERFPTIFDITGVPAHYPTCVMLDLRAKNAAALTMESVANDLLHLGQVLIFEDFKNFHQRLEDGDYLDDYEIEIIAERLGLETAMLRKLNDPKVTTADRNRLLEKAPTTVNQTKARRITSAARYIDLVARIGEAKAGPAEKRRRAPLRKEMINFLKELRPKGRSSRTRSAIRADDLAKVVAFAATGDPAKIWSNERLRSRNWAIVTLLVFGGLRNSELRQLRAADIDTNRCVVDVHRRPDDPNDPRIREPNAKTMDRIVPITPEVADRLDDYLLGFGADMAEIGNSPFAFLSDGNNSRGQPISPVVVSEAVEELGAHLGIQGLHPHALRSAWIQQLVDWSVEKGIPPAELDRFANYMGGWSYFSKSASHYRGDHLTQKAFEAGLLVENER</sequence>
<protein>
    <submittedName>
        <fullName evidence="4">Phage integrase family protein</fullName>
    </submittedName>
</protein>
<proteinExistence type="predicted"/>
<dbReference type="SUPFAM" id="SSF56349">
    <property type="entry name" value="DNA breaking-rejoining enzymes"/>
    <property type="match status" value="1"/>
</dbReference>
<dbReference type="Gene3D" id="1.10.443.10">
    <property type="entry name" value="Intergrase catalytic core"/>
    <property type="match status" value="1"/>
</dbReference>
<dbReference type="Proteomes" id="UP000183299">
    <property type="component" value="Unassembled WGS sequence"/>
</dbReference>
<dbReference type="PROSITE" id="PS51898">
    <property type="entry name" value="TYR_RECOMBINASE"/>
    <property type="match status" value="1"/>
</dbReference>
<dbReference type="AlphaFoldDB" id="A0A1I3V794"/>
<dbReference type="InterPro" id="IPR050090">
    <property type="entry name" value="Tyrosine_recombinase_XerCD"/>
</dbReference>
<keyword evidence="2" id="KW-0233">DNA recombination</keyword>
<dbReference type="GO" id="GO:0003677">
    <property type="term" value="F:DNA binding"/>
    <property type="evidence" value="ECO:0007669"/>
    <property type="project" value="InterPro"/>
</dbReference>